<dbReference type="EMBL" id="MU827784">
    <property type="protein sequence ID" value="KAJ7334336.1"/>
    <property type="molecule type" value="Genomic_DNA"/>
</dbReference>
<gene>
    <name evidence="1" type="ORF">OS493_014646</name>
</gene>
<evidence type="ECO:0000313" key="1">
    <source>
        <dbReference type="EMBL" id="KAJ7334336.1"/>
    </source>
</evidence>
<accession>A0A9W9YGC6</accession>
<dbReference type="Proteomes" id="UP001163046">
    <property type="component" value="Unassembled WGS sequence"/>
</dbReference>
<sequence>MMGSKANSKLYSQITKLTIKALLRVMNPQRRKRFRGSLRLLYRSTLTAKSVKIEVGTVMRYTVIQALHIVFPMFPNSSTKKSFYVKWYSEGHCEKIRERQRENEEICRYAAKVLVREYSVTDQEVSDDRYCHDHYVTRPPLDTRSWLRRKLL</sequence>
<organism evidence="1 2">
    <name type="scientific">Desmophyllum pertusum</name>
    <dbReference type="NCBI Taxonomy" id="174260"/>
    <lineage>
        <taxon>Eukaryota</taxon>
        <taxon>Metazoa</taxon>
        <taxon>Cnidaria</taxon>
        <taxon>Anthozoa</taxon>
        <taxon>Hexacorallia</taxon>
        <taxon>Scleractinia</taxon>
        <taxon>Caryophylliina</taxon>
        <taxon>Caryophylliidae</taxon>
        <taxon>Desmophyllum</taxon>
    </lineage>
</organism>
<dbReference type="AlphaFoldDB" id="A0A9W9YGC6"/>
<evidence type="ECO:0000313" key="2">
    <source>
        <dbReference type="Proteomes" id="UP001163046"/>
    </source>
</evidence>
<protein>
    <submittedName>
        <fullName evidence="1">Uncharacterized protein</fullName>
    </submittedName>
</protein>
<name>A0A9W9YGC6_9CNID</name>
<reference evidence="1" key="1">
    <citation type="submission" date="2023-01" db="EMBL/GenBank/DDBJ databases">
        <title>Genome assembly of the deep-sea coral Lophelia pertusa.</title>
        <authorList>
            <person name="Herrera S."/>
            <person name="Cordes E."/>
        </authorList>
    </citation>
    <scope>NUCLEOTIDE SEQUENCE</scope>
    <source>
        <strain evidence="1">USNM1676648</strain>
        <tissue evidence="1">Polyp</tissue>
    </source>
</reference>
<comment type="caution">
    <text evidence="1">The sequence shown here is derived from an EMBL/GenBank/DDBJ whole genome shotgun (WGS) entry which is preliminary data.</text>
</comment>
<proteinExistence type="predicted"/>
<keyword evidence="2" id="KW-1185">Reference proteome</keyword>